<protein>
    <submittedName>
        <fullName evidence="3">CHK domain-containing protein</fullName>
    </submittedName>
</protein>
<evidence type="ECO:0000259" key="1">
    <source>
        <dbReference type="SMART" id="SM00587"/>
    </source>
</evidence>
<reference evidence="3" key="1">
    <citation type="submission" date="2019-12" db="UniProtKB">
        <authorList>
            <consortium name="WormBaseParasite"/>
        </authorList>
    </citation>
    <scope>IDENTIFICATION</scope>
</reference>
<dbReference type="InterPro" id="IPR011009">
    <property type="entry name" value="Kinase-like_dom_sf"/>
</dbReference>
<dbReference type="Pfam" id="PF07914">
    <property type="entry name" value="DUF1679"/>
    <property type="match status" value="1"/>
</dbReference>
<evidence type="ECO:0000313" key="3">
    <source>
        <dbReference type="WBParaSite" id="TMUE_2000007541.1"/>
    </source>
</evidence>
<dbReference type="SMART" id="SM00587">
    <property type="entry name" value="CHK"/>
    <property type="match status" value="1"/>
</dbReference>
<keyword evidence="2" id="KW-1185">Reference proteome</keyword>
<dbReference type="Proteomes" id="UP000046395">
    <property type="component" value="Unassembled WGS sequence"/>
</dbReference>
<dbReference type="WBParaSite" id="TMUE_2000007541.1">
    <property type="protein sequence ID" value="TMUE_2000007541.1"/>
    <property type="gene ID" value="WBGene00290349"/>
</dbReference>
<dbReference type="SUPFAM" id="SSF56112">
    <property type="entry name" value="Protein kinase-like (PK-like)"/>
    <property type="match status" value="1"/>
</dbReference>
<dbReference type="PANTHER" id="PTHR23020:SF41">
    <property type="entry name" value="AMINOGLYCOSIDE PHOSPHOTRANSFERASE DOMAIN-CONTAINING PROTEIN"/>
    <property type="match status" value="1"/>
</dbReference>
<proteinExistence type="predicted"/>
<dbReference type="Gene3D" id="3.90.1200.10">
    <property type="match status" value="1"/>
</dbReference>
<dbReference type="InterPro" id="IPR012877">
    <property type="entry name" value="Dhs-27"/>
</dbReference>
<dbReference type="PANTHER" id="PTHR23020">
    <property type="entry name" value="UNCHARACTERIZED NUCLEAR HORMONE RECEPTOR-RELATED"/>
    <property type="match status" value="1"/>
</dbReference>
<dbReference type="InterPro" id="IPR015897">
    <property type="entry name" value="CHK_kinase-like"/>
</dbReference>
<name>A0A5S6QJK5_TRIMR</name>
<organism evidence="2 3">
    <name type="scientific">Trichuris muris</name>
    <name type="common">Mouse whipworm</name>
    <dbReference type="NCBI Taxonomy" id="70415"/>
    <lineage>
        <taxon>Eukaryota</taxon>
        <taxon>Metazoa</taxon>
        <taxon>Ecdysozoa</taxon>
        <taxon>Nematoda</taxon>
        <taxon>Enoplea</taxon>
        <taxon>Dorylaimia</taxon>
        <taxon>Trichinellida</taxon>
        <taxon>Trichuridae</taxon>
        <taxon>Trichuris</taxon>
    </lineage>
</organism>
<evidence type="ECO:0000313" key="2">
    <source>
        <dbReference type="Proteomes" id="UP000046395"/>
    </source>
</evidence>
<dbReference type="InterPro" id="IPR052961">
    <property type="entry name" value="Oxido-Kinase-like_Enzymes"/>
</dbReference>
<feature type="domain" description="CHK kinase-like" evidence="1">
    <location>
        <begin position="139"/>
        <end position="329"/>
    </location>
</feature>
<accession>A0A5S6QJK5</accession>
<dbReference type="STRING" id="70415.A0A5S6QJK5"/>
<dbReference type="AlphaFoldDB" id="A0A5S6QJK5"/>
<sequence>MNEPLGGTRLNREIIEQVFVDAGKVSPGSLERVSAELVSHSGGYTSHIIRLLLFWKKHDGNLDHPSRALVKMPTEEHFDRLSSSYEPKLAEKLKESYPVNEIFRIECAIYEMLPKELPEFPMPKCYGTWTKAGSGMQFMIIEDLSHIAKTPDLSCGLTHAQLMNCAEALAVLHAWSLNTQYEWKKLLPGPENNTDILLASFEFFGDNMEKTMKKYPGELKCVDVAKVRAILSDKENVIAAMTEYRKLMPDVLAHGDFWSNNILFQVDNETNRTSDRIAAIIDWQISHQGSFAEDLSRLYSFCVNPDVRRSTAKDVFRRYFDRMQILSPEAMHSVSFDRAYHIFEKSLFYYALAMVSFAHQFEMLFEAGDPTLKAVMLNRTVEIYKDAAEFFKF</sequence>